<dbReference type="GO" id="GO:0016301">
    <property type="term" value="F:kinase activity"/>
    <property type="evidence" value="ECO:0007669"/>
    <property type="project" value="UniProtKB-KW"/>
</dbReference>
<name>E1RAK8_SEDSS</name>
<feature type="domain" description="Four-carbon acid sugar kinase nucleotide binding" evidence="14">
    <location>
        <begin position="259"/>
        <end position="415"/>
    </location>
</feature>
<evidence type="ECO:0000256" key="3">
    <source>
        <dbReference type="ARBA" id="ARBA00022741"/>
    </source>
</evidence>
<dbReference type="InterPro" id="IPR050007">
    <property type="entry name" value="OtnK"/>
</dbReference>
<keyword evidence="3" id="KW-0547">Nucleotide-binding</keyword>
<comment type="catalytic activity">
    <reaction evidence="7">
        <text>3-dehydro-L-erythronate + ATP = 3-dehydro-4-O-phospho-L-erythronate + ADP + H(+)</text>
        <dbReference type="Rhea" id="RHEA:52552"/>
        <dbReference type="ChEBI" id="CHEBI:15378"/>
        <dbReference type="ChEBI" id="CHEBI:30616"/>
        <dbReference type="ChEBI" id="CHEBI:136592"/>
        <dbReference type="ChEBI" id="CHEBI:136670"/>
        <dbReference type="ChEBI" id="CHEBI:456216"/>
        <dbReference type="EC" id="2.7.1.217"/>
    </reaction>
</comment>
<evidence type="ECO:0000256" key="6">
    <source>
        <dbReference type="ARBA" id="ARBA00023277"/>
    </source>
</evidence>
<dbReference type="AlphaFoldDB" id="E1RAK8"/>
<dbReference type="KEGG" id="ssm:Spirs_3278"/>
<evidence type="ECO:0000259" key="13">
    <source>
        <dbReference type="Pfam" id="PF07005"/>
    </source>
</evidence>
<dbReference type="eggNOG" id="COG3395">
    <property type="taxonomic scope" value="Bacteria"/>
</dbReference>
<evidence type="ECO:0000256" key="4">
    <source>
        <dbReference type="ARBA" id="ARBA00022777"/>
    </source>
</evidence>
<dbReference type="EC" id="2.7.1.217" evidence="10"/>
<evidence type="ECO:0000256" key="10">
    <source>
        <dbReference type="ARBA" id="ARBA00039095"/>
    </source>
</evidence>
<evidence type="ECO:0000256" key="7">
    <source>
        <dbReference type="ARBA" id="ARBA00035898"/>
    </source>
</evidence>
<evidence type="ECO:0000256" key="12">
    <source>
        <dbReference type="ARBA" id="ARBA00041377"/>
    </source>
</evidence>
<keyword evidence="2" id="KW-0808">Transferase</keyword>
<accession>E1RAK8</accession>
<keyword evidence="4" id="KW-0418">Kinase</keyword>
<dbReference type="Gene3D" id="3.40.50.10840">
    <property type="entry name" value="Putative sugar-binding, N-terminal domain"/>
    <property type="match status" value="1"/>
</dbReference>
<proteinExistence type="inferred from homology"/>
<reference evidence="15 16" key="1">
    <citation type="journal article" date="2010" name="Stand. Genomic Sci.">
        <title>Complete genome sequence of Spirochaeta smaragdinae type strain (SEBR 4228).</title>
        <authorList>
            <person name="Mavromatis K."/>
            <person name="Yasawong M."/>
            <person name="Chertkov O."/>
            <person name="Lapidus A."/>
            <person name="Lucas S."/>
            <person name="Nolan M."/>
            <person name="Del Rio T.G."/>
            <person name="Tice H."/>
            <person name="Cheng J.F."/>
            <person name="Pitluck S."/>
            <person name="Liolios K."/>
            <person name="Ivanova N."/>
            <person name="Tapia R."/>
            <person name="Han C."/>
            <person name="Bruce D."/>
            <person name="Goodwin L."/>
            <person name="Pati A."/>
            <person name="Chen A."/>
            <person name="Palaniappan K."/>
            <person name="Land M."/>
            <person name="Hauser L."/>
            <person name="Chang Y.J."/>
            <person name="Jeffries C.D."/>
            <person name="Detter J.C."/>
            <person name="Rohde M."/>
            <person name="Brambilla E."/>
            <person name="Spring S."/>
            <person name="Goker M."/>
            <person name="Sikorski J."/>
            <person name="Woyke T."/>
            <person name="Bristow J."/>
            <person name="Eisen J.A."/>
            <person name="Markowitz V."/>
            <person name="Hugenholtz P."/>
            <person name="Klenk H.P."/>
            <person name="Kyrpides N.C."/>
        </authorList>
    </citation>
    <scope>NUCLEOTIDE SEQUENCE [LARGE SCALE GENOMIC DNA]</scope>
    <source>
        <strain evidence="16">DSM 11293 / JCM 15392 / SEBR 4228</strain>
    </source>
</reference>
<dbReference type="Pfam" id="PF17042">
    <property type="entry name" value="NBD_C"/>
    <property type="match status" value="1"/>
</dbReference>
<dbReference type="OrthoDB" id="9778478at2"/>
<evidence type="ECO:0000256" key="8">
    <source>
        <dbReference type="ARBA" id="ARBA00036346"/>
    </source>
</evidence>
<dbReference type="InterPro" id="IPR031475">
    <property type="entry name" value="NBD_C"/>
</dbReference>
<evidence type="ECO:0000256" key="2">
    <source>
        <dbReference type="ARBA" id="ARBA00022679"/>
    </source>
</evidence>
<comment type="catalytic activity">
    <reaction evidence="8">
        <text>3-dehydro-D-erythronate + ATP = 3-dehydro-4-O-phospho-D-erythronate + ADP + H(+)</text>
        <dbReference type="Rhea" id="RHEA:52556"/>
        <dbReference type="ChEBI" id="CHEBI:15378"/>
        <dbReference type="ChEBI" id="CHEBI:30616"/>
        <dbReference type="ChEBI" id="CHEBI:57958"/>
        <dbReference type="ChEBI" id="CHEBI:136593"/>
        <dbReference type="ChEBI" id="CHEBI:456216"/>
        <dbReference type="EC" id="2.7.1.217"/>
    </reaction>
</comment>
<dbReference type="GO" id="GO:0005524">
    <property type="term" value="F:ATP binding"/>
    <property type="evidence" value="ECO:0007669"/>
    <property type="project" value="UniProtKB-KW"/>
</dbReference>
<keyword evidence="6" id="KW-0119">Carbohydrate metabolism</keyword>
<dbReference type="Pfam" id="PF07005">
    <property type="entry name" value="SBD_N"/>
    <property type="match status" value="1"/>
</dbReference>
<dbReference type="NCBIfam" id="NF043035">
    <property type="entry name" value="OxoTetrKin"/>
    <property type="match status" value="1"/>
</dbReference>
<evidence type="ECO:0000313" key="16">
    <source>
        <dbReference type="Proteomes" id="UP000002318"/>
    </source>
</evidence>
<dbReference type="EMBL" id="CP002116">
    <property type="protein sequence ID" value="ADK82376.1"/>
    <property type="molecule type" value="Genomic_DNA"/>
</dbReference>
<evidence type="ECO:0000256" key="9">
    <source>
        <dbReference type="ARBA" id="ARBA00037335"/>
    </source>
</evidence>
<dbReference type="Proteomes" id="UP000002318">
    <property type="component" value="Chromosome"/>
</dbReference>
<dbReference type="Gene3D" id="3.40.980.20">
    <property type="entry name" value="Four-carbon acid sugar kinase, nucleotide binding domain"/>
    <property type="match status" value="1"/>
</dbReference>
<dbReference type="RefSeq" id="WP_013255835.1">
    <property type="nucleotide sequence ID" value="NC_014364.1"/>
</dbReference>
<sequence>MANQLYIGCIADDFTGASDAASFLTQGGLKTLLLNGVPEDDRNIDDDFTAIVIALKTRTQEVKKAVYDTNKAFEWLRKRKAVQIFLKYCSTFDSTRHGNIGPIVDNVLNKTGSKYTILCPAVPINKRIVRNGCLYVDGVPLNESSMKHHPLTPMWDSDIANLMKPQGKYECLKLDQYLMKKPKEEILSLIHRFGSDKEHFYVIPDFVYDEDAKKIVDVFGDLVLLTGGSGLMTELAKRYSNSDNPSSGKVSMGTAGHALILSGSCSQATLAQIDVFKHRGGKSIKIDSSKLTGSEEIERLWDFVLEHRSKPVLVYSSNVTAHISEEVKQSKQWRSVAGLLEDTAAEIAWRAVKAGFTRIIVAGGETSGAVTKRLGYNSLLIGESVSPGVPIMIPINDNKMRIVLKSGNFGGEDFFIRALDMTKE</sequence>
<dbReference type="InterPro" id="IPR037051">
    <property type="entry name" value="4-carb_acid_sugar_kinase_N_sf"/>
</dbReference>
<comment type="function">
    <text evidence="9">Catalyzes the ATP-dependent phosphorylation of 3-oxo-tetronate to 3-oxo-tetronate 4-phosphate.</text>
</comment>
<protein>
    <recommendedName>
        <fullName evidence="11">3-oxo-tetronate kinase</fullName>
        <ecNumber evidence="10">2.7.1.217</ecNumber>
    </recommendedName>
    <alternativeName>
        <fullName evidence="12">3-dehydrotetronate 4-kinase</fullName>
    </alternativeName>
</protein>
<dbReference type="InterPro" id="IPR042213">
    <property type="entry name" value="NBD_C_sf"/>
</dbReference>
<feature type="domain" description="Four-carbon acid sugar kinase N-terminal" evidence="13">
    <location>
        <begin position="7"/>
        <end position="235"/>
    </location>
</feature>
<gene>
    <name evidence="15" type="ordered locus">Spirs_3278</name>
</gene>
<evidence type="ECO:0000256" key="11">
    <source>
        <dbReference type="ARBA" id="ARBA00039461"/>
    </source>
</evidence>
<evidence type="ECO:0000256" key="1">
    <source>
        <dbReference type="ARBA" id="ARBA00005715"/>
    </source>
</evidence>
<comment type="similarity">
    <text evidence="1">Belongs to the four-carbon acid sugar kinase family.</text>
</comment>
<dbReference type="STRING" id="573413.Spirs_3278"/>
<dbReference type="InterPro" id="IPR010737">
    <property type="entry name" value="4-carb_acid_sugar_kinase_N"/>
</dbReference>
<dbReference type="SUPFAM" id="SSF142764">
    <property type="entry name" value="YgbK-like"/>
    <property type="match status" value="1"/>
</dbReference>
<dbReference type="HOGENOM" id="CLU_029424_1_0_12"/>
<evidence type="ECO:0000256" key="5">
    <source>
        <dbReference type="ARBA" id="ARBA00022840"/>
    </source>
</evidence>
<organism evidence="15 16">
    <name type="scientific">Sediminispirochaeta smaragdinae (strain DSM 11293 / JCM 15392 / SEBR 4228)</name>
    <name type="common">Spirochaeta smaragdinae</name>
    <dbReference type="NCBI Taxonomy" id="573413"/>
    <lineage>
        <taxon>Bacteria</taxon>
        <taxon>Pseudomonadati</taxon>
        <taxon>Spirochaetota</taxon>
        <taxon>Spirochaetia</taxon>
        <taxon>Spirochaetales</taxon>
        <taxon>Spirochaetaceae</taxon>
        <taxon>Sediminispirochaeta</taxon>
    </lineage>
</organism>
<keyword evidence="16" id="KW-1185">Reference proteome</keyword>
<evidence type="ECO:0000259" key="14">
    <source>
        <dbReference type="Pfam" id="PF17042"/>
    </source>
</evidence>
<keyword evidence="5" id="KW-0067">ATP-binding</keyword>
<evidence type="ECO:0000313" key="15">
    <source>
        <dbReference type="EMBL" id="ADK82376.1"/>
    </source>
</evidence>